<dbReference type="RefSeq" id="WP_086887943.1">
    <property type="nucleotide sequence ID" value="NZ_CP019893.1"/>
</dbReference>
<dbReference type="EMBL" id="CP019893">
    <property type="protein sequence ID" value="ARS89567.1"/>
    <property type="molecule type" value="Genomic_DNA"/>
</dbReference>
<accession>A0A2Z2HVL0</accession>
<keyword evidence="3" id="KW-1185">Reference proteome</keyword>
<organism evidence="2 3">
    <name type="scientific">Natrarchaeobaculum aegyptiacum</name>
    <dbReference type="NCBI Taxonomy" id="745377"/>
    <lineage>
        <taxon>Archaea</taxon>
        <taxon>Methanobacteriati</taxon>
        <taxon>Methanobacteriota</taxon>
        <taxon>Stenosarchaea group</taxon>
        <taxon>Halobacteria</taxon>
        <taxon>Halobacteriales</taxon>
        <taxon>Natrialbaceae</taxon>
        <taxon>Natrarchaeobaculum</taxon>
    </lineage>
</organism>
<evidence type="ECO:0000313" key="2">
    <source>
        <dbReference type="EMBL" id="ARS89567.1"/>
    </source>
</evidence>
<evidence type="ECO:0000256" key="1">
    <source>
        <dbReference type="SAM" id="MobiDB-lite"/>
    </source>
</evidence>
<feature type="region of interest" description="Disordered" evidence="1">
    <location>
        <begin position="95"/>
        <end position="130"/>
    </location>
</feature>
<dbReference type="GeneID" id="32893875"/>
<evidence type="ECO:0000313" key="3">
    <source>
        <dbReference type="Proteomes" id="UP000250088"/>
    </source>
</evidence>
<name>A0A2Z2HVL0_9EURY</name>
<dbReference type="Proteomes" id="UP000250088">
    <property type="component" value="Chromosome"/>
</dbReference>
<proteinExistence type="predicted"/>
<reference evidence="3" key="1">
    <citation type="submission" date="2017-02" db="EMBL/GenBank/DDBJ databases">
        <title>Natronthermophilus aegyptiacus gen. nov.,sp. nov., an aerobic, extremely halophilic alkalithermophilic archaeon isolated from the athalassohaline Wadi An Natrun, Egypt.</title>
        <authorList>
            <person name="Zhao B."/>
        </authorList>
    </citation>
    <scope>NUCLEOTIDE SEQUENCE [LARGE SCALE GENOMIC DNA]</scope>
    <source>
        <strain evidence="3">JW/NM-HA 15</strain>
    </source>
</reference>
<dbReference type="KEGG" id="naj:B1756_07305"/>
<dbReference type="OrthoDB" id="155576at2157"/>
<sequence>MDLTRATVRDAAAEYEREEPLYTVEAQHVETLPDALAAGEFGRRDGIWVVRWFRRRYLGNVPDSIPNDLEDRFEENGYRDVVDAVTAAGTALQTDTEAAAEEKTGSATAGEDATGPTSGGLESDSDGTDVRAGADLETAVDHLRGLEGVGVPVASAFCFFLDPDRFLVMSDREWTALHEAGELEAPYPDSPTVGEYEAYLETIRSVADRLECDLWTLYRALWRLGRQ</sequence>
<gene>
    <name evidence="2" type="ORF">B1756_07305</name>
</gene>
<protein>
    <submittedName>
        <fullName evidence="2">Uncharacterized protein</fullName>
    </submittedName>
</protein>
<dbReference type="AlphaFoldDB" id="A0A2Z2HVL0"/>